<accession>A0A1Y1VZA3</accession>
<dbReference type="Proteomes" id="UP000193922">
    <property type="component" value="Unassembled WGS sequence"/>
</dbReference>
<organism evidence="1 2">
    <name type="scientific">Linderina pennispora</name>
    <dbReference type="NCBI Taxonomy" id="61395"/>
    <lineage>
        <taxon>Eukaryota</taxon>
        <taxon>Fungi</taxon>
        <taxon>Fungi incertae sedis</taxon>
        <taxon>Zoopagomycota</taxon>
        <taxon>Kickxellomycotina</taxon>
        <taxon>Kickxellomycetes</taxon>
        <taxon>Kickxellales</taxon>
        <taxon>Kickxellaceae</taxon>
        <taxon>Linderina</taxon>
    </lineage>
</organism>
<evidence type="ECO:0000313" key="1">
    <source>
        <dbReference type="EMBL" id="ORX66590.1"/>
    </source>
</evidence>
<dbReference type="GeneID" id="63808594"/>
<dbReference type="PROSITE" id="PS51257">
    <property type="entry name" value="PROKAR_LIPOPROTEIN"/>
    <property type="match status" value="1"/>
</dbReference>
<proteinExistence type="predicted"/>
<protein>
    <submittedName>
        <fullName evidence="1">Uncharacterized protein</fullName>
    </submittedName>
</protein>
<evidence type="ECO:0000313" key="2">
    <source>
        <dbReference type="Proteomes" id="UP000193922"/>
    </source>
</evidence>
<reference evidence="1 2" key="1">
    <citation type="submission" date="2016-07" db="EMBL/GenBank/DDBJ databases">
        <title>Pervasive Adenine N6-methylation of Active Genes in Fungi.</title>
        <authorList>
            <consortium name="DOE Joint Genome Institute"/>
            <person name="Mondo S.J."/>
            <person name="Dannebaum R.O."/>
            <person name="Kuo R.C."/>
            <person name="Labutti K."/>
            <person name="Haridas S."/>
            <person name="Kuo A."/>
            <person name="Salamov A."/>
            <person name="Ahrendt S.R."/>
            <person name="Lipzen A."/>
            <person name="Sullivan W."/>
            <person name="Andreopoulos W.B."/>
            <person name="Clum A."/>
            <person name="Lindquist E."/>
            <person name="Daum C."/>
            <person name="Ramamoorthy G.K."/>
            <person name="Gryganskyi A."/>
            <person name="Culley D."/>
            <person name="Magnuson J.K."/>
            <person name="James T.Y."/>
            <person name="O'Malley M.A."/>
            <person name="Stajich J.E."/>
            <person name="Spatafora J.W."/>
            <person name="Visel A."/>
            <person name="Grigoriev I.V."/>
        </authorList>
    </citation>
    <scope>NUCLEOTIDE SEQUENCE [LARGE SCALE GENOMIC DNA]</scope>
    <source>
        <strain evidence="1 2">ATCC 12442</strain>
    </source>
</reference>
<dbReference type="AlphaFoldDB" id="A0A1Y1VZA3"/>
<gene>
    <name evidence="1" type="ORF">DL89DRAFT_65374</name>
</gene>
<comment type="caution">
    <text evidence="1">The sequence shown here is derived from an EMBL/GenBank/DDBJ whole genome shotgun (WGS) entry which is preliminary data.</text>
</comment>
<sequence length="191" mass="19860">MALPSRVFRQIDWPGAGSCILTQSCRALTRFLVCAVTLPWAEISYSVCLARATTGAMISDGICANSAWSRTLELGSPTGSAAGIDSSMPVHPLISSAATTSTVWCFASTMALTSACCRSTASAGLSLVTKYSPSDTVTFPLACRPILPTIACACCSDTLQGPAVFLQPSPALWPWLQCARAAPTALHGHCA</sequence>
<name>A0A1Y1VZA3_9FUNG</name>
<dbReference type="RefSeq" id="XP_040740578.1">
    <property type="nucleotide sequence ID" value="XM_040891946.1"/>
</dbReference>
<dbReference type="EMBL" id="MCFD01000015">
    <property type="protein sequence ID" value="ORX66590.1"/>
    <property type="molecule type" value="Genomic_DNA"/>
</dbReference>
<keyword evidence="2" id="KW-1185">Reference proteome</keyword>